<gene>
    <name evidence="2" type="ORF">ACFQJ6_06635</name>
</gene>
<keyword evidence="1" id="KW-0472">Membrane</keyword>
<keyword evidence="1" id="KW-1133">Transmembrane helix</keyword>
<dbReference type="AlphaFoldDB" id="A0ABD5WL66"/>
<name>A0ABD5WL66_9EURY</name>
<keyword evidence="1" id="KW-0812">Transmembrane</keyword>
<dbReference type="Proteomes" id="UP001596407">
    <property type="component" value="Unassembled WGS sequence"/>
</dbReference>
<reference evidence="2 3" key="1">
    <citation type="journal article" date="2019" name="Int. J. Syst. Evol. Microbiol.">
        <title>The Global Catalogue of Microorganisms (GCM) 10K type strain sequencing project: providing services to taxonomists for standard genome sequencing and annotation.</title>
        <authorList>
            <consortium name="The Broad Institute Genomics Platform"/>
            <consortium name="The Broad Institute Genome Sequencing Center for Infectious Disease"/>
            <person name="Wu L."/>
            <person name="Ma J."/>
        </authorList>
    </citation>
    <scope>NUCLEOTIDE SEQUENCE [LARGE SCALE GENOMIC DNA]</scope>
    <source>
        <strain evidence="2 3">DT72</strain>
    </source>
</reference>
<evidence type="ECO:0000313" key="2">
    <source>
        <dbReference type="EMBL" id="MFC7079853.1"/>
    </source>
</evidence>
<dbReference type="GeneID" id="79303598"/>
<protein>
    <submittedName>
        <fullName evidence="2">Uncharacterized protein</fullName>
    </submittedName>
</protein>
<dbReference type="RefSeq" id="WP_276279043.1">
    <property type="nucleotide sequence ID" value="NZ_CP119809.1"/>
</dbReference>
<comment type="caution">
    <text evidence="2">The sequence shown here is derived from an EMBL/GenBank/DDBJ whole genome shotgun (WGS) entry which is preliminary data.</text>
</comment>
<evidence type="ECO:0000256" key="1">
    <source>
        <dbReference type="SAM" id="Phobius"/>
    </source>
</evidence>
<keyword evidence="3" id="KW-1185">Reference proteome</keyword>
<proteinExistence type="predicted"/>
<accession>A0ABD5WL66</accession>
<sequence length="68" mass="6734">MNWWKPLAALALALLAFVAVGGLVGALDVALGSFGALAVVGLLVVSILAASRAGTGPNGALSTPYWGR</sequence>
<organism evidence="2 3">
    <name type="scientific">Halorussus caseinilyticus</name>
    <dbReference type="NCBI Taxonomy" id="3034025"/>
    <lineage>
        <taxon>Archaea</taxon>
        <taxon>Methanobacteriati</taxon>
        <taxon>Methanobacteriota</taxon>
        <taxon>Stenosarchaea group</taxon>
        <taxon>Halobacteria</taxon>
        <taxon>Halobacteriales</taxon>
        <taxon>Haladaptataceae</taxon>
        <taxon>Halorussus</taxon>
    </lineage>
</organism>
<evidence type="ECO:0000313" key="3">
    <source>
        <dbReference type="Proteomes" id="UP001596407"/>
    </source>
</evidence>
<dbReference type="EMBL" id="JBHSZH010000005">
    <property type="protein sequence ID" value="MFC7079853.1"/>
    <property type="molecule type" value="Genomic_DNA"/>
</dbReference>
<feature type="transmembrane region" description="Helical" evidence="1">
    <location>
        <begin position="36"/>
        <end position="55"/>
    </location>
</feature>